<evidence type="ECO:0000256" key="2">
    <source>
        <dbReference type="ARBA" id="ARBA00022679"/>
    </source>
</evidence>
<name>A0A410GFR0_9BURK</name>
<evidence type="ECO:0000313" key="3">
    <source>
        <dbReference type="EMBL" id="QAA95130.1"/>
    </source>
</evidence>
<dbReference type="InterPro" id="IPR051199">
    <property type="entry name" value="LPS_LOS_Heptosyltrfase"/>
</dbReference>
<sequence>MMAALSIWDPPPRRIAVFRALNLGDLLCSMPAFRALRRAFPAAHITLVGLESARPVVARYSEYIDDLELFPGDPAFPEQPARPAALPAFYRRMRSRAYDLVLQMHGSGAQSNAIVQSMATKRWAGFVPDAQSQAPGQLMAWPDDQHEVQRYLSLLTWLGLQASDSAMEFPLEPADHEAADRIAADCGVNPDVTIFVHPGARLPSRRWPVERFAAVANALGSEGWRIAITGSPDESGLVRSLLSALTVPATNLCAATTLGALASLLSRGRLLSCNDTGISHIAAAVQLPSVVIASGSDVARWAPQDKQRHVVLHHPVACRPCGYWECPVGHVCARAITVEQVVERARHKLNWSAT</sequence>
<accession>A0A410GFR0</accession>
<dbReference type="PANTHER" id="PTHR30160:SF1">
    <property type="entry name" value="LIPOPOLYSACCHARIDE 1,2-N-ACETYLGLUCOSAMINETRANSFERASE-RELATED"/>
    <property type="match status" value="1"/>
</dbReference>
<reference evidence="3 4" key="1">
    <citation type="submission" date="2017-08" db="EMBL/GenBank/DDBJ databases">
        <authorList>
            <person name="Park S.-J."/>
            <person name="Kim H."/>
        </authorList>
    </citation>
    <scope>NUCLEOTIDE SEQUENCE [LARGE SCALE GENOMIC DNA]</scope>
    <source>
        <strain evidence="4">ye3</strain>
    </source>
</reference>
<keyword evidence="2 3" id="KW-0808">Transferase</keyword>
<dbReference type="EMBL" id="CP022987">
    <property type="protein sequence ID" value="QAA95130.1"/>
    <property type="molecule type" value="Genomic_DNA"/>
</dbReference>
<dbReference type="InterPro" id="IPR002201">
    <property type="entry name" value="Glyco_trans_9"/>
</dbReference>
<evidence type="ECO:0000256" key="1">
    <source>
        <dbReference type="ARBA" id="ARBA00022676"/>
    </source>
</evidence>
<dbReference type="AlphaFoldDB" id="A0A410GFR0"/>
<dbReference type="GO" id="GO:0005829">
    <property type="term" value="C:cytosol"/>
    <property type="evidence" value="ECO:0007669"/>
    <property type="project" value="TreeGrafter"/>
</dbReference>
<dbReference type="CDD" id="cd03789">
    <property type="entry name" value="GT9_LPS_heptosyltransferase"/>
    <property type="match status" value="1"/>
</dbReference>
<dbReference type="Gene3D" id="3.40.50.2000">
    <property type="entry name" value="Glycogen Phosphorylase B"/>
    <property type="match status" value="2"/>
</dbReference>
<dbReference type="SUPFAM" id="SSF53756">
    <property type="entry name" value="UDP-Glycosyltransferase/glycogen phosphorylase"/>
    <property type="match status" value="1"/>
</dbReference>
<protein>
    <submittedName>
        <fullName evidence="3">LPS biosynthesis glycosyltransferase</fullName>
    </submittedName>
</protein>
<dbReference type="PANTHER" id="PTHR30160">
    <property type="entry name" value="TETRAACYLDISACCHARIDE 4'-KINASE-RELATED"/>
    <property type="match status" value="1"/>
</dbReference>
<dbReference type="KEGG" id="pus:CKA81_15630"/>
<organism evidence="3 4">
    <name type="scientific">Pollutimonas thiosulfatoxidans</name>
    <dbReference type="NCBI Taxonomy" id="2028345"/>
    <lineage>
        <taxon>Bacteria</taxon>
        <taxon>Pseudomonadati</taxon>
        <taxon>Pseudomonadota</taxon>
        <taxon>Betaproteobacteria</taxon>
        <taxon>Burkholderiales</taxon>
        <taxon>Alcaligenaceae</taxon>
        <taxon>Pollutimonas</taxon>
    </lineage>
</organism>
<dbReference type="Pfam" id="PF01075">
    <property type="entry name" value="Glyco_transf_9"/>
    <property type="match status" value="1"/>
</dbReference>
<evidence type="ECO:0000313" key="4">
    <source>
        <dbReference type="Proteomes" id="UP000283474"/>
    </source>
</evidence>
<keyword evidence="4" id="KW-1185">Reference proteome</keyword>
<dbReference type="Proteomes" id="UP000283474">
    <property type="component" value="Chromosome"/>
</dbReference>
<proteinExistence type="predicted"/>
<gene>
    <name evidence="3" type="ORF">CKA81_15630</name>
</gene>
<keyword evidence="1" id="KW-0328">Glycosyltransferase</keyword>
<dbReference type="GO" id="GO:0008713">
    <property type="term" value="F:ADP-heptose-lipopolysaccharide heptosyltransferase activity"/>
    <property type="evidence" value="ECO:0007669"/>
    <property type="project" value="TreeGrafter"/>
</dbReference>
<dbReference type="GO" id="GO:0009244">
    <property type="term" value="P:lipopolysaccharide core region biosynthetic process"/>
    <property type="evidence" value="ECO:0007669"/>
    <property type="project" value="TreeGrafter"/>
</dbReference>
<dbReference type="OrthoDB" id="9807356at2"/>
<dbReference type="RefSeq" id="WP_128356119.1">
    <property type="nucleotide sequence ID" value="NZ_CP022987.1"/>
</dbReference>